<keyword evidence="3" id="KW-1185">Reference proteome</keyword>
<dbReference type="EMBL" id="DS547093">
    <property type="protein sequence ID" value="EDR13024.1"/>
    <property type="molecule type" value="Genomic_DNA"/>
</dbReference>
<dbReference type="HOGENOM" id="CLU_009123_6_1_1"/>
<protein>
    <submittedName>
        <fullName evidence="2">Predicted protein</fullName>
    </submittedName>
</protein>
<dbReference type="AlphaFoldDB" id="B0CW83"/>
<dbReference type="KEGG" id="lbc:LACBIDRAFT_308411"/>
<proteinExistence type="predicted"/>
<dbReference type="OrthoDB" id="2790258at2759"/>
<sequence>MDDSPAYVIAMFLNPSIRLSWIRRHWEPNYVARAIIIIKNTMRKYHDRLHGQAQQPTSSMDSQQQRRSWHDLAGRYGLEDMLEVSGAPSPSGQGVEEQFELYGNGTVSPRGTDIIGFWAISEETHQILYAMALNYLPIQASSVPSECVFSSSAETDTKRRNRIHPVLMEALQMLKFSLKQQRLNFTEGWAVTEDELEYHADDNEDLADLLGKLTSEIREDGIDIDEVIHVVGQDDDD</sequence>
<name>B0CW83_LACBS</name>
<dbReference type="InterPro" id="IPR008906">
    <property type="entry name" value="HATC_C_dom"/>
</dbReference>
<dbReference type="GeneID" id="6071742"/>
<dbReference type="GO" id="GO:0046983">
    <property type="term" value="F:protein dimerization activity"/>
    <property type="evidence" value="ECO:0007669"/>
    <property type="project" value="InterPro"/>
</dbReference>
<dbReference type="InParanoid" id="B0CW83"/>
<evidence type="ECO:0000313" key="2">
    <source>
        <dbReference type="EMBL" id="EDR13024.1"/>
    </source>
</evidence>
<gene>
    <name evidence="2" type="ORF">LACBIDRAFT_308411</name>
</gene>
<evidence type="ECO:0000259" key="1">
    <source>
        <dbReference type="Pfam" id="PF05699"/>
    </source>
</evidence>
<dbReference type="RefSeq" id="XP_001875522.1">
    <property type="nucleotide sequence ID" value="XM_001875487.1"/>
</dbReference>
<accession>B0CW83</accession>
<feature type="domain" description="HAT C-terminal dimerisation" evidence="1">
    <location>
        <begin position="112"/>
        <end position="176"/>
    </location>
</feature>
<dbReference type="InterPro" id="IPR012337">
    <property type="entry name" value="RNaseH-like_sf"/>
</dbReference>
<evidence type="ECO:0000313" key="3">
    <source>
        <dbReference type="Proteomes" id="UP000001194"/>
    </source>
</evidence>
<dbReference type="Proteomes" id="UP000001194">
    <property type="component" value="Unassembled WGS sequence"/>
</dbReference>
<dbReference type="Pfam" id="PF05699">
    <property type="entry name" value="Dimer_Tnp_hAT"/>
    <property type="match status" value="1"/>
</dbReference>
<dbReference type="SUPFAM" id="SSF53098">
    <property type="entry name" value="Ribonuclease H-like"/>
    <property type="match status" value="1"/>
</dbReference>
<reference evidence="2 3" key="1">
    <citation type="journal article" date="2008" name="Nature">
        <title>The genome of Laccaria bicolor provides insights into mycorrhizal symbiosis.</title>
        <authorList>
            <person name="Martin F."/>
            <person name="Aerts A."/>
            <person name="Ahren D."/>
            <person name="Brun A."/>
            <person name="Danchin E.G.J."/>
            <person name="Duchaussoy F."/>
            <person name="Gibon J."/>
            <person name="Kohler A."/>
            <person name="Lindquist E."/>
            <person name="Pereda V."/>
            <person name="Salamov A."/>
            <person name="Shapiro H.J."/>
            <person name="Wuyts J."/>
            <person name="Blaudez D."/>
            <person name="Buee M."/>
            <person name="Brokstein P."/>
            <person name="Canbaeck B."/>
            <person name="Cohen D."/>
            <person name="Courty P.E."/>
            <person name="Coutinho P.M."/>
            <person name="Delaruelle C."/>
            <person name="Detter J.C."/>
            <person name="Deveau A."/>
            <person name="DiFazio S."/>
            <person name="Duplessis S."/>
            <person name="Fraissinet-Tachet L."/>
            <person name="Lucic E."/>
            <person name="Frey-Klett P."/>
            <person name="Fourrey C."/>
            <person name="Feussner I."/>
            <person name="Gay G."/>
            <person name="Grimwood J."/>
            <person name="Hoegger P.J."/>
            <person name="Jain P."/>
            <person name="Kilaru S."/>
            <person name="Labbe J."/>
            <person name="Lin Y.C."/>
            <person name="Legue V."/>
            <person name="Le Tacon F."/>
            <person name="Marmeisse R."/>
            <person name="Melayah D."/>
            <person name="Montanini B."/>
            <person name="Muratet M."/>
            <person name="Nehls U."/>
            <person name="Niculita-Hirzel H."/>
            <person name="Oudot-Le Secq M.P."/>
            <person name="Peter M."/>
            <person name="Quesneville H."/>
            <person name="Rajashekar B."/>
            <person name="Reich M."/>
            <person name="Rouhier N."/>
            <person name="Schmutz J."/>
            <person name="Yin T."/>
            <person name="Chalot M."/>
            <person name="Henrissat B."/>
            <person name="Kuees U."/>
            <person name="Lucas S."/>
            <person name="Van de Peer Y."/>
            <person name="Podila G.K."/>
            <person name="Polle A."/>
            <person name="Pukkila P.J."/>
            <person name="Richardson P.M."/>
            <person name="Rouze P."/>
            <person name="Sanders I.R."/>
            <person name="Stajich J.E."/>
            <person name="Tunlid A."/>
            <person name="Tuskan G."/>
            <person name="Grigoriev I.V."/>
        </authorList>
    </citation>
    <scope>NUCLEOTIDE SEQUENCE [LARGE SCALE GENOMIC DNA]</scope>
    <source>
        <strain evidence="3">S238N-H82 / ATCC MYA-4686</strain>
    </source>
</reference>
<organism evidence="3">
    <name type="scientific">Laccaria bicolor (strain S238N-H82 / ATCC MYA-4686)</name>
    <name type="common">Bicoloured deceiver</name>
    <name type="synonym">Laccaria laccata var. bicolor</name>
    <dbReference type="NCBI Taxonomy" id="486041"/>
    <lineage>
        <taxon>Eukaryota</taxon>
        <taxon>Fungi</taxon>
        <taxon>Dikarya</taxon>
        <taxon>Basidiomycota</taxon>
        <taxon>Agaricomycotina</taxon>
        <taxon>Agaricomycetes</taxon>
        <taxon>Agaricomycetidae</taxon>
        <taxon>Agaricales</taxon>
        <taxon>Agaricineae</taxon>
        <taxon>Hydnangiaceae</taxon>
        <taxon>Laccaria</taxon>
    </lineage>
</organism>